<reference evidence="2 3" key="1">
    <citation type="submission" date="2021-12" db="EMBL/GenBank/DDBJ databases">
        <title>Genome sequencing of bacteria with rrn-lacking chromosome and rrn-plasmid.</title>
        <authorList>
            <person name="Anda M."/>
            <person name="Iwasaki W."/>
        </authorList>
    </citation>
    <scope>NUCLEOTIDE SEQUENCE [LARGE SCALE GENOMIC DNA]</scope>
    <source>
        <strain evidence="2 3">DSM 100852</strain>
        <plasmid evidence="2 3">pFA4</plasmid>
    </source>
</reference>
<sequence length="472" mass="53851">MKNLVKPSIYLLGMLVAVFLVTSCDMDNVEMDDMLTGDEALIQAIQGAGQKSEVNLSELPTVSQDVLEEDYSDSYSEKAMMAADLGYEVSLRKGWGSEAGAENKAYFDISGRELLTGEGREKKRRKHGEGEGDKDKAFELVLPVTFTMPDGSTVTVEDEEGWKAIKEWYKANPDVKERATLQFPVDVTFEDGSVKTINNEEEMKALRKEFAEGRSHKGRHHRAFHFVLPVSFDMPDGSVITIETKEDWAQLRTWRDENPDAEGKPALQFPVTVIIKKDGSERTINNEEEMKALRQEFDKHRKKKPFRFVLPVSFTMPDNSVITIEDEEGWSQIREWHKANPDAEGKAELQYPVTVVITKDGTQKTVNNEEEMKALREEYGKEKKDKPFEFVLPVSFTMPDNSVITINDEDGWSQLRDWHKANPEVKEKGALQFPVTVKLKDGSEKTINNEEEMKALREEYRPKKGKKGKKKR</sequence>
<dbReference type="PROSITE" id="PS51257">
    <property type="entry name" value="PROKAR_LIPOPROTEIN"/>
    <property type="match status" value="1"/>
</dbReference>
<geneLocation type="plasmid" evidence="2 3">
    <name>pFA4</name>
</geneLocation>
<dbReference type="AlphaFoldDB" id="A0AAU9DD20"/>
<evidence type="ECO:0008006" key="4">
    <source>
        <dbReference type="Google" id="ProtNLM"/>
    </source>
</evidence>
<keyword evidence="3" id="KW-1185">Reference proteome</keyword>
<gene>
    <name evidence="2" type="ORF">FUAX_47960</name>
</gene>
<name>A0AAU9DD20_9BACT</name>
<protein>
    <recommendedName>
        <fullName evidence="4">Lipoprotein</fullName>
    </recommendedName>
</protein>
<evidence type="ECO:0000313" key="3">
    <source>
        <dbReference type="Proteomes" id="UP001348817"/>
    </source>
</evidence>
<dbReference type="KEGG" id="fax:FUAX_47960"/>
<keyword evidence="2" id="KW-0614">Plasmid</keyword>
<evidence type="ECO:0000256" key="1">
    <source>
        <dbReference type="SAM" id="MobiDB-lite"/>
    </source>
</evidence>
<accession>A0AAU9DD20</accession>
<feature type="compositionally biased region" description="Basic residues" evidence="1">
    <location>
        <begin position="463"/>
        <end position="472"/>
    </location>
</feature>
<proteinExistence type="predicted"/>
<dbReference type="Proteomes" id="UP001348817">
    <property type="component" value="Plasmid pFA4"/>
</dbReference>
<organism evidence="2 3">
    <name type="scientific">Fulvitalea axinellae</name>
    <dbReference type="NCBI Taxonomy" id="1182444"/>
    <lineage>
        <taxon>Bacteria</taxon>
        <taxon>Pseudomonadati</taxon>
        <taxon>Bacteroidota</taxon>
        <taxon>Cytophagia</taxon>
        <taxon>Cytophagales</taxon>
        <taxon>Persicobacteraceae</taxon>
        <taxon>Fulvitalea</taxon>
    </lineage>
</organism>
<dbReference type="RefSeq" id="WP_338395715.1">
    <property type="nucleotide sequence ID" value="NZ_AP025318.1"/>
</dbReference>
<feature type="region of interest" description="Disordered" evidence="1">
    <location>
        <begin position="442"/>
        <end position="472"/>
    </location>
</feature>
<feature type="compositionally biased region" description="Basic and acidic residues" evidence="1">
    <location>
        <begin position="442"/>
        <end position="462"/>
    </location>
</feature>
<dbReference type="EMBL" id="AP025318">
    <property type="protein sequence ID" value="BDD12364.1"/>
    <property type="molecule type" value="Genomic_DNA"/>
</dbReference>
<evidence type="ECO:0000313" key="2">
    <source>
        <dbReference type="EMBL" id="BDD12364.1"/>
    </source>
</evidence>